<organism evidence="2 3">
    <name type="scientific">Triticum turgidum subsp. durum</name>
    <name type="common">Durum wheat</name>
    <name type="synonym">Triticum durum</name>
    <dbReference type="NCBI Taxonomy" id="4567"/>
    <lineage>
        <taxon>Eukaryota</taxon>
        <taxon>Viridiplantae</taxon>
        <taxon>Streptophyta</taxon>
        <taxon>Embryophyta</taxon>
        <taxon>Tracheophyta</taxon>
        <taxon>Spermatophyta</taxon>
        <taxon>Magnoliopsida</taxon>
        <taxon>Liliopsida</taxon>
        <taxon>Poales</taxon>
        <taxon>Poaceae</taxon>
        <taxon>BOP clade</taxon>
        <taxon>Pooideae</taxon>
        <taxon>Triticodae</taxon>
        <taxon>Triticeae</taxon>
        <taxon>Triticinae</taxon>
        <taxon>Triticum</taxon>
    </lineage>
</organism>
<feature type="compositionally biased region" description="Low complexity" evidence="1">
    <location>
        <begin position="126"/>
        <end position="138"/>
    </location>
</feature>
<keyword evidence="3" id="KW-1185">Reference proteome</keyword>
<feature type="region of interest" description="Disordered" evidence="1">
    <location>
        <begin position="102"/>
        <end position="156"/>
    </location>
</feature>
<dbReference type="EMBL" id="LT934121">
    <property type="protein sequence ID" value="VAI51965.1"/>
    <property type="molecule type" value="Genomic_DNA"/>
</dbReference>
<dbReference type="PANTHER" id="PTHR31343">
    <property type="entry name" value="T15D22.8"/>
    <property type="match status" value="1"/>
</dbReference>
<dbReference type="InterPro" id="IPR008507">
    <property type="entry name" value="DUF789"/>
</dbReference>
<reference evidence="2 3" key="1">
    <citation type="submission" date="2017-09" db="EMBL/GenBank/DDBJ databases">
        <authorList>
            <consortium name="International Durum Wheat Genome Sequencing Consortium (IDWGSC)"/>
            <person name="Milanesi L."/>
        </authorList>
    </citation>
    <scope>NUCLEOTIDE SEQUENCE [LARGE SCALE GENOMIC DNA]</scope>
    <source>
        <strain evidence="3">cv. Svevo</strain>
    </source>
</reference>
<dbReference type="Proteomes" id="UP000324705">
    <property type="component" value="Chromosome 6A"/>
</dbReference>
<evidence type="ECO:0000313" key="2">
    <source>
        <dbReference type="EMBL" id="VAI51965.1"/>
    </source>
</evidence>
<dbReference type="PANTHER" id="PTHR31343:SF29">
    <property type="entry name" value="DUF789 DOMAIN-CONTAINING PROTEIN"/>
    <property type="match status" value="1"/>
</dbReference>
<name>A0A9R0YAS3_TRITD</name>
<sequence>MKSSSNLEAFLQAATPLLPWRSSTMERFQGAPSSVWQQPDGKNKDAVEYFALSDLWEHYAESSAYGLAVPVRDAGDRAVVTTMHFVPYLSAVQLYTATKPTSHTLGATSRSTGSETDSWSDDSVGDRFASSGSSSWDAASDEDDSSSTYDGNGSTGVSAKQSGYLNFQYREWDSPYERVPLAHKVAELAQDYPCLMSLSSAELSPSNWMFVAWYPIYHIPAHVNLRGTSACFLTYHSISSVFQDNIHSGLVHDEGEIAALSPFGLATYRMQGDLWKRSGSSDHRRLSELHWAAASWLKQVGAHHPDFTFFTSSHRR</sequence>
<evidence type="ECO:0000256" key="1">
    <source>
        <dbReference type="SAM" id="MobiDB-lite"/>
    </source>
</evidence>
<proteinExistence type="predicted"/>
<gene>
    <name evidence="2" type="ORF">TRITD_6Av1G224380</name>
</gene>
<feature type="compositionally biased region" description="Polar residues" evidence="1">
    <location>
        <begin position="102"/>
        <end position="117"/>
    </location>
</feature>
<dbReference type="OMA" id="HDYPCLM"/>
<dbReference type="Gramene" id="TRITD6Av1G224380.1">
    <property type="protein sequence ID" value="TRITD6Av1G224380.1"/>
    <property type="gene ID" value="TRITD6Av1G224380"/>
</dbReference>
<protein>
    <submittedName>
        <fullName evidence="2">Uncharacterized protein</fullName>
    </submittedName>
</protein>
<dbReference type="Pfam" id="PF05623">
    <property type="entry name" value="DUF789"/>
    <property type="match status" value="1"/>
</dbReference>
<accession>A0A9R0YAS3</accession>
<evidence type="ECO:0000313" key="3">
    <source>
        <dbReference type="Proteomes" id="UP000324705"/>
    </source>
</evidence>
<dbReference type="AlphaFoldDB" id="A0A9R0YAS3"/>